<keyword evidence="2 6" id="KW-0949">S-adenosyl-L-methionine</keyword>
<evidence type="ECO:0000256" key="3">
    <source>
        <dbReference type="ARBA" id="ARBA00022723"/>
    </source>
</evidence>
<feature type="binding site" evidence="6">
    <location>
        <position position="89"/>
    </location>
    <ligand>
        <name>[4Fe-4S] cluster</name>
        <dbReference type="ChEBI" id="CHEBI:49883"/>
        <note>4Fe-4S-S-AdoMet</note>
    </ligand>
</feature>
<evidence type="ECO:0000256" key="5">
    <source>
        <dbReference type="ARBA" id="ARBA00023014"/>
    </source>
</evidence>
<protein>
    <submittedName>
        <fullName evidence="8">Cyclic pyranopterin monophosphate synthase</fullName>
    </submittedName>
</protein>
<dbReference type="InterPro" id="IPR016431">
    <property type="entry name" value="Pyrv-formate_lyase-activ_prd"/>
</dbReference>
<dbReference type="Proteomes" id="UP000181901">
    <property type="component" value="Unassembled WGS sequence"/>
</dbReference>
<gene>
    <name evidence="8" type="primary">moaA_5</name>
    <name evidence="8" type="ORF">BerOc1_01173</name>
</gene>
<dbReference type="InterPro" id="IPR013785">
    <property type="entry name" value="Aldolase_TIM"/>
</dbReference>
<evidence type="ECO:0000313" key="8">
    <source>
        <dbReference type="EMBL" id="OIQ49249.1"/>
    </source>
</evidence>
<dbReference type="SFLD" id="SFLDS00029">
    <property type="entry name" value="Radical_SAM"/>
    <property type="match status" value="1"/>
</dbReference>
<dbReference type="Pfam" id="PF04055">
    <property type="entry name" value="Radical_SAM"/>
    <property type="match status" value="1"/>
</dbReference>
<dbReference type="InterPro" id="IPR058240">
    <property type="entry name" value="rSAM_sf"/>
</dbReference>
<keyword evidence="4 6" id="KW-0408">Iron</keyword>
<feature type="binding site" evidence="6">
    <location>
        <position position="86"/>
    </location>
    <ligand>
        <name>[4Fe-4S] cluster</name>
        <dbReference type="ChEBI" id="CHEBI:49883"/>
        <note>4Fe-4S-S-AdoMet</note>
    </ligand>
</feature>
<evidence type="ECO:0000256" key="2">
    <source>
        <dbReference type="ARBA" id="ARBA00022691"/>
    </source>
</evidence>
<organism evidence="8 9">
    <name type="scientific">Pseudodesulfovibrio hydrargyri</name>
    <dbReference type="NCBI Taxonomy" id="2125990"/>
    <lineage>
        <taxon>Bacteria</taxon>
        <taxon>Pseudomonadati</taxon>
        <taxon>Thermodesulfobacteriota</taxon>
        <taxon>Desulfovibrionia</taxon>
        <taxon>Desulfovibrionales</taxon>
        <taxon>Desulfovibrionaceae</taxon>
    </lineage>
</organism>
<dbReference type="GO" id="GO:0051539">
    <property type="term" value="F:4 iron, 4 sulfur cluster binding"/>
    <property type="evidence" value="ECO:0007669"/>
    <property type="project" value="UniProtKB-KW"/>
</dbReference>
<dbReference type="NCBIfam" id="TIGR04337">
    <property type="entry name" value="AmmeMemoSam_rS"/>
    <property type="match status" value="1"/>
</dbReference>
<proteinExistence type="predicted"/>
<dbReference type="RefSeq" id="WP_071544793.1">
    <property type="nucleotide sequence ID" value="NZ_LKAQ01000004.1"/>
</dbReference>
<dbReference type="AlphaFoldDB" id="A0A1J5NBY5"/>
<evidence type="ECO:0000313" key="9">
    <source>
        <dbReference type="Proteomes" id="UP000181901"/>
    </source>
</evidence>
<keyword evidence="5 6" id="KW-0411">Iron-sulfur</keyword>
<dbReference type="SFLD" id="SFLDG01101">
    <property type="entry name" value="Uncharacterised_Radical_SAM_Su"/>
    <property type="match status" value="1"/>
</dbReference>
<comment type="caution">
    <text evidence="8">The sequence shown here is derived from an EMBL/GenBank/DDBJ whole genome shotgun (WGS) entry which is preliminary data.</text>
</comment>
<feature type="binding site" evidence="6">
    <location>
        <position position="82"/>
    </location>
    <ligand>
        <name>[4Fe-4S] cluster</name>
        <dbReference type="ChEBI" id="CHEBI:49883"/>
        <note>4Fe-4S-S-AdoMet</note>
    </ligand>
</feature>
<evidence type="ECO:0000256" key="4">
    <source>
        <dbReference type="ARBA" id="ARBA00023004"/>
    </source>
</evidence>
<evidence type="ECO:0000256" key="6">
    <source>
        <dbReference type="PIRSR" id="PIRSR004869-50"/>
    </source>
</evidence>
<dbReference type="GO" id="GO:0046872">
    <property type="term" value="F:metal ion binding"/>
    <property type="evidence" value="ECO:0007669"/>
    <property type="project" value="UniProtKB-KW"/>
</dbReference>
<dbReference type="EMBL" id="LKAQ01000004">
    <property type="protein sequence ID" value="OIQ49249.1"/>
    <property type="molecule type" value="Genomic_DNA"/>
</dbReference>
<evidence type="ECO:0000256" key="1">
    <source>
        <dbReference type="ARBA" id="ARBA00022485"/>
    </source>
</evidence>
<dbReference type="InterPro" id="IPR007197">
    <property type="entry name" value="rSAM"/>
</dbReference>
<dbReference type="Gene3D" id="3.20.20.70">
    <property type="entry name" value="Aldolase class I"/>
    <property type="match status" value="1"/>
</dbReference>
<comment type="cofactor">
    <cofactor evidence="6">
        <name>[4Fe-4S] cluster</name>
        <dbReference type="ChEBI" id="CHEBI:49883"/>
    </cofactor>
    <text evidence="6">Binds 1 [4Fe-4S] cluster. The cluster is coordinated with 3 cysteines and an exchangeable S-adenosyl-L-methionine.</text>
</comment>
<dbReference type="InterPro" id="IPR027596">
    <property type="entry name" value="AmmeMemoSam_rS"/>
</dbReference>
<dbReference type="PANTHER" id="PTHR30352">
    <property type="entry name" value="PYRUVATE FORMATE-LYASE-ACTIVATING ENZYME"/>
    <property type="match status" value="1"/>
</dbReference>
<dbReference type="OrthoDB" id="9778883at2"/>
<dbReference type="PROSITE" id="PS51918">
    <property type="entry name" value="RADICAL_SAM"/>
    <property type="match status" value="1"/>
</dbReference>
<sequence length="339" mass="37200">MIEARLWKPLRDGVVQCRLCSHYCTVKPGERGQCGVRENRGGALFSLNYGKVAAVNLDPVEKKPLYHFQPGTMTFSLATMGCNLACTFCQNWSLSQPPRDGAPIRGQEATPGELAAEAVRLGAASISYTYSEPTIFFELMQDTARLAHEAGLKNIMVSNGFMSGECLDALGADIDAINVDLKCFTEEFYKDVSGARLQPVLENLKRIKHELKWWLEVTTLLIPGRNDSPGELDRLTDFLANEIGTDTPWHISRFHPDYRMTDAPPTPGGSLDTAYAMGKAKGLEYVYIGNMPGSNRQDTICPGCGKELITRSGFSARVRGIENGKCRACGRTIHGVDLG</sequence>
<dbReference type="PIRSF" id="PIRSF004869">
    <property type="entry name" value="PflX_prd"/>
    <property type="match status" value="1"/>
</dbReference>
<keyword evidence="9" id="KW-1185">Reference proteome</keyword>
<dbReference type="GO" id="GO:0003824">
    <property type="term" value="F:catalytic activity"/>
    <property type="evidence" value="ECO:0007669"/>
    <property type="project" value="InterPro"/>
</dbReference>
<evidence type="ECO:0000259" key="7">
    <source>
        <dbReference type="PROSITE" id="PS51918"/>
    </source>
</evidence>
<accession>A0A1J5NBY5</accession>
<name>A0A1J5NBY5_9BACT</name>
<reference evidence="8 9" key="1">
    <citation type="submission" date="2015-09" db="EMBL/GenBank/DDBJ databases">
        <title>Genome of Desulfovibrio dechloracetivorans BerOc1, a mercury methylating strain isolated from highly hydrocarbons and metals contaminated coastal sediments.</title>
        <authorList>
            <person name="Goni Urriza M."/>
            <person name="Gassie C."/>
            <person name="Bouchez O."/>
            <person name="Klopp C."/>
            <person name="Ranchou-Peyruse A."/>
            <person name="Remy G."/>
        </authorList>
    </citation>
    <scope>NUCLEOTIDE SEQUENCE [LARGE SCALE GENOMIC DNA]</scope>
    <source>
        <strain evidence="8 9">BerOc1</strain>
    </source>
</reference>
<keyword evidence="3 6" id="KW-0479">Metal-binding</keyword>
<dbReference type="PANTHER" id="PTHR30352:SF5">
    <property type="entry name" value="PYRUVATE FORMATE-LYASE 1-ACTIVATING ENZYME"/>
    <property type="match status" value="1"/>
</dbReference>
<dbReference type="CDD" id="cd01335">
    <property type="entry name" value="Radical_SAM"/>
    <property type="match status" value="1"/>
</dbReference>
<dbReference type="SUPFAM" id="SSF102114">
    <property type="entry name" value="Radical SAM enzymes"/>
    <property type="match status" value="1"/>
</dbReference>
<feature type="domain" description="Radical SAM core" evidence="7">
    <location>
        <begin position="67"/>
        <end position="284"/>
    </location>
</feature>
<dbReference type="InterPro" id="IPR034457">
    <property type="entry name" value="Organic_radical-activating"/>
</dbReference>
<keyword evidence="1" id="KW-0004">4Fe-4S</keyword>